<comment type="function">
    <text evidence="6">Quinone reductase that provides resistance to thiol-specific stress caused by electrophilic quinones.</text>
</comment>
<dbReference type="EC" id="1.6.5.-" evidence="6"/>
<organism evidence="8 9">
    <name type="scientific">Paracoccus tegillarcae</name>
    <dbReference type="NCBI Taxonomy" id="1529068"/>
    <lineage>
        <taxon>Bacteria</taxon>
        <taxon>Pseudomonadati</taxon>
        <taxon>Pseudomonadota</taxon>
        <taxon>Alphaproteobacteria</taxon>
        <taxon>Rhodobacterales</taxon>
        <taxon>Paracoccaceae</taxon>
        <taxon>Paracoccus</taxon>
    </lineage>
</organism>
<comment type="subunit">
    <text evidence="6">Homodimer.</text>
</comment>
<keyword evidence="4 6" id="KW-0520">NAD</keyword>
<evidence type="ECO:0000259" key="7">
    <source>
        <dbReference type="Pfam" id="PF02525"/>
    </source>
</evidence>
<evidence type="ECO:0000313" key="8">
    <source>
        <dbReference type="EMBL" id="AUH32502.1"/>
    </source>
</evidence>
<keyword evidence="2 6" id="KW-0288">FMN</keyword>
<sequence>MNILRIDSTIKPREASVSAGLADRVLARLTAADPKAVVTTRDVIGVPAIDGNWLGAVFTPADQRNADQVAIAAYADELLNEVRAADTLVIALPVYNFAIPAQLKNWLDQLARKGETFRYTEAGPEGLLKGKRAIVALSSDGTQLGSDIDFASGYLRHMLGFFGITDVEFVAADRMAFGADETLARAHEAVDQLAA</sequence>
<comment type="function">
    <text evidence="6">Also exhibits azoreductase activity. Catalyzes the reductive cleavage of the azo bond in aromatic azo compounds to the corresponding amines.</text>
</comment>
<dbReference type="InterPro" id="IPR023048">
    <property type="entry name" value="NADH:quinone_OxRdtase_FMN_depd"/>
</dbReference>
<dbReference type="Pfam" id="PF02525">
    <property type="entry name" value="Flavodoxin_2"/>
    <property type="match status" value="1"/>
</dbReference>
<dbReference type="KEGG" id="paro:CUV01_03055"/>
<dbReference type="Proteomes" id="UP000233742">
    <property type="component" value="Chromosome"/>
</dbReference>
<dbReference type="EMBL" id="CP025408">
    <property type="protein sequence ID" value="AUH32502.1"/>
    <property type="molecule type" value="Genomic_DNA"/>
</dbReference>
<proteinExistence type="inferred from homology"/>
<evidence type="ECO:0000256" key="6">
    <source>
        <dbReference type="HAMAP-Rule" id="MF_01216"/>
    </source>
</evidence>
<keyword evidence="9" id="KW-1185">Reference proteome</keyword>
<evidence type="ECO:0000256" key="5">
    <source>
        <dbReference type="ARBA" id="ARBA00048542"/>
    </source>
</evidence>
<dbReference type="PANTHER" id="PTHR43741:SF4">
    <property type="entry name" value="FMN-DEPENDENT NADH:QUINONE OXIDOREDUCTASE"/>
    <property type="match status" value="1"/>
</dbReference>
<keyword evidence="3 6" id="KW-0560">Oxidoreductase</keyword>
<accession>A0A2K9EWS0</accession>
<comment type="similarity">
    <text evidence="6">Belongs to the azoreductase type 1 family.</text>
</comment>
<dbReference type="InterPro" id="IPR003680">
    <property type="entry name" value="Flavodoxin_fold"/>
</dbReference>
<name>A0A2K9EWS0_9RHOB</name>
<comment type="caution">
    <text evidence="6">Lacks conserved residue(s) required for the propagation of feature annotation.</text>
</comment>
<dbReference type="SUPFAM" id="SSF52218">
    <property type="entry name" value="Flavoproteins"/>
    <property type="match status" value="1"/>
</dbReference>
<dbReference type="GO" id="GO:0016655">
    <property type="term" value="F:oxidoreductase activity, acting on NAD(P)H, quinone or similar compound as acceptor"/>
    <property type="evidence" value="ECO:0007669"/>
    <property type="project" value="InterPro"/>
</dbReference>
<dbReference type="GO" id="GO:0009055">
    <property type="term" value="F:electron transfer activity"/>
    <property type="evidence" value="ECO:0007669"/>
    <property type="project" value="UniProtKB-UniRule"/>
</dbReference>
<evidence type="ECO:0000313" key="9">
    <source>
        <dbReference type="Proteomes" id="UP000233742"/>
    </source>
</evidence>
<reference evidence="8 9" key="1">
    <citation type="submission" date="2017-12" db="EMBL/GenBank/DDBJ databases">
        <authorList>
            <person name="Hurst M.R.H."/>
        </authorList>
    </citation>
    <scope>NUCLEOTIDE SEQUENCE [LARGE SCALE GENOMIC DNA]</scope>
    <source>
        <strain evidence="8 9">BM15</strain>
    </source>
</reference>
<gene>
    <name evidence="6" type="primary">azoR</name>
    <name evidence="8" type="ORF">CUV01_03055</name>
</gene>
<keyword evidence="1 6" id="KW-0285">Flavoprotein</keyword>
<dbReference type="GO" id="GO:0010181">
    <property type="term" value="F:FMN binding"/>
    <property type="evidence" value="ECO:0007669"/>
    <property type="project" value="UniProtKB-UniRule"/>
</dbReference>
<dbReference type="AlphaFoldDB" id="A0A2K9EWS0"/>
<dbReference type="InterPro" id="IPR029039">
    <property type="entry name" value="Flavoprotein-like_sf"/>
</dbReference>
<evidence type="ECO:0000256" key="1">
    <source>
        <dbReference type="ARBA" id="ARBA00022630"/>
    </source>
</evidence>
<dbReference type="GO" id="GO:0016652">
    <property type="term" value="F:oxidoreductase activity, acting on NAD(P)H as acceptor"/>
    <property type="evidence" value="ECO:0007669"/>
    <property type="project" value="UniProtKB-UniRule"/>
</dbReference>
<comment type="catalytic activity">
    <reaction evidence="5">
        <text>N,N-dimethyl-1,4-phenylenediamine + anthranilate + 2 NAD(+) = 2-(4-dimethylaminophenyl)diazenylbenzoate + 2 NADH + 2 H(+)</text>
        <dbReference type="Rhea" id="RHEA:55872"/>
        <dbReference type="ChEBI" id="CHEBI:15378"/>
        <dbReference type="ChEBI" id="CHEBI:15783"/>
        <dbReference type="ChEBI" id="CHEBI:16567"/>
        <dbReference type="ChEBI" id="CHEBI:57540"/>
        <dbReference type="ChEBI" id="CHEBI:57945"/>
        <dbReference type="ChEBI" id="CHEBI:71579"/>
        <dbReference type="EC" id="1.7.1.17"/>
    </reaction>
    <physiologicalReaction direction="right-to-left" evidence="5">
        <dbReference type="Rhea" id="RHEA:55874"/>
    </physiologicalReaction>
</comment>
<feature type="binding site" evidence="6">
    <location>
        <begin position="16"/>
        <end position="18"/>
    </location>
    <ligand>
        <name>FMN</name>
        <dbReference type="ChEBI" id="CHEBI:58210"/>
    </ligand>
</feature>
<comment type="cofactor">
    <cofactor evidence="6">
        <name>FMN</name>
        <dbReference type="ChEBI" id="CHEBI:58210"/>
    </cofactor>
    <text evidence="6">Binds 1 FMN per subunit.</text>
</comment>
<dbReference type="PANTHER" id="PTHR43741">
    <property type="entry name" value="FMN-DEPENDENT NADH-AZOREDUCTASE 1"/>
    <property type="match status" value="1"/>
</dbReference>
<evidence type="ECO:0000256" key="4">
    <source>
        <dbReference type="ARBA" id="ARBA00023027"/>
    </source>
</evidence>
<dbReference type="OrthoDB" id="9787136at2"/>
<protein>
    <recommendedName>
        <fullName evidence="6">FMN dependent NADH:quinone oxidoreductase</fullName>
        <ecNumber evidence="6">1.6.5.-</ecNumber>
    </recommendedName>
    <alternativeName>
        <fullName evidence="6">Azo-dye reductase</fullName>
    </alternativeName>
    <alternativeName>
        <fullName evidence="6">FMN-dependent NADH-azo compound oxidoreductase</fullName>
    </alternativeName>
    <alternativeName>
        <fullName evidence="6">FMN-dependent NADH-azoreductase</fullName>
        <ecNumber evidence="6">1.7.1.17</ecNumber>
    </alternativeName>
</protein>
<comment type="catalytic activity">
    <reaction evidence="6">
        <text>2 a quinone + NADH + H(+) = 2 a 1,4-benzosemiquinone + NAD(+)</text>
        <dbReference type="Rhea" id="RHEA:65952"/>
        <dbReference type="ChEBI" id="CHEBI:15378"/>
        <dbReference type="ChEBI" id="CHEBI:57540"/>
        <dbReference type="ChEBI" id="CHEBI:57945"/>
        <dbReference type="ChEBI" id="CHEBI:132124"/>
        <dbReference type="ChEBI" id="CHEBI:134225"/>
    </reaction>
</comment>
<dbReference type="InterPro" id="IPR050104">
    <property type="entry name" value="FMN-dep_NADH:Q_OxRdtase_AzoR1"/>
</dbReference>
<dbReference type="EC" id="1.7.1.17" evidence="6"/>
<evidence type="ECO:0000256" key="2">
    <source>
        <dbReference type="ARBA" id="ARBA00022643"/>
    </source>
</evidence>
<dbReference type="RefSeq" id="WP_101459177.1">
    <property type="nucleotide sequence ID" value="NZ_CP025408.1"/>
</dbReference>
<feature type="domain" description="Flavodoxin-like fold" evidence="7">
    <location>
        <begin position="1"/>
        <end position="193"/>
    </location>
</feature>
<evidence type="ECO:0000256" key="3">
    <source>
        <dbReference type="ARBA" id="ARBA00023002"/>
    </source>
</evidence>
<dbReference type="HAMAP" id="MF_01216">
    <property type="entry name" value="Azoreductase_type1"/>
    <property type="match status" value="1"/>
</dbReference>
<dbReference type="Gene3D" id="3.40.50.360">
    <property type="match status" value="1"/>
</dbReference>